<organism evidence="1 2">
    <name type="scientific">Desulfonema magnum</name>
    <dbReference type="NCBI Taxonomy" id="45655"/>
    <lineage>
        <taxon>Bacteria</taxon>
        <taxon>Pseudomonadati</taxon>
        <taxon>Thermodesulfobacteriota</taxon>
        <taxon>Desulfobacteria</taxon>
        <taxon>Desulfobacterales</taxon>
        <taxon>Desulfococcaceae</taxon>
        <taxon>Desulfonema</taxon>
    </lineage>
</organism>
<keyword evidence="2" id="KW-1185">Reference proteome</keyword>
<dbReference type="Proteomes" id="UP000663722">
    <property type="component" value="Chromosome"/>
</dbReference>
<evidence type="ECO:0000313" key="1">
    <source>
        <dbReference type="EMBL" id="QTA85091.1"/>
    </source>
</evidence>
<name>A0A975GKT6_9BACT</name>
<proteinExistence type="predicted"/>
<dbReference type="KEGG" id="dmm:dnm_010950"/>
<protein>
    <submittedName>
        <fullName evidence="1">Uncharacterized protein</fullName>
    </submittedName>
</protein>
<sequence>MRLFFATKTRRHEGSRNLFVSLCVFVALRACLKNDGQTGFLTAKHTKKNTKEYENRRKISSVPVFFCL</sequence>
<gene>
    <name evidence="1" type="ORF">dnm_010950</name>
</gene>
<reference evidence="1" key="1">
    <citation type="journal article" date="2021" name="Microb. Physiol.">
        <title>Proteogenomic Insights into the Physiology of Marine, Sulfate-Reducing, Filamentous Desulfonema limicola and Desulfonema magnum.</title>
        <authorList>
            <person name="Schnaars V."/>
            <person name="Wohlbrand L."/>
            <person name="Scheve S."/>
            <person name="Hinrichs C."/>
            <person name="Reinhardt R."/>
            <person name="Rabus R."/>
        </authorList>
    </citation>
    <scope>NUCLEOTIDE SEQUENCE</scope>
    <source>
        <strain evidence="1">4be13</strain>
    </source>
</reference>
<dbReference type="AlphaFoldDB" id="A0A975GKT6"/>
<evidence type="ECO:0000313" key="2">
    <source>
        <dbReference type="Proteomes" id="UP000663722"/>
    </source>
</evidence>
<accession>A0A975GKT6</accession>
<dbReference type="EMBL" id="CP061800">
    <property type="protein sequence ID" value="QTA85091.1"/>
    <property type="molecule type" value="Genomic_DNA"/>
</dbReference>